<feature type="compositionally biased region" description="Acidic residues" evidence="4">
    <location>
        <begin position="596"/>
        <end position="620"/>
    </location>
</feature>
<feature type="compositionally biased region" description="Low complexity" evidence="4">
    <location>
        <begin position="716"/>
        <end position="727"/>
    </location>
</feature>
<comment type="subcellular location">
    <subcellularLocation>
        <location evidence="1">Nucleus</location>
    </subcellularLocation>
</comment>
<dbReference type="GO" id="GO:0033314">
    <property type="term" value="P:mitotic DNA replication checkpoint signaling"/>
    <property type="evidence" value="ECO:0007669"/>
    <property type="project" value="TreeGrafter"/>
</dbReference>
<feature type="region of interest" description="Disordered" evidence="4">
    <location>
        <begin position="853"/>
        <end position="882"/>
    </location>
</feature>
<dbReference type="GO" id="GO:0010997">
    <property type="term" value="F:anaphase-promoting complex binding"/>
    <property type="evidence" value="ECO:0007669"/>
    <property type="project" value="TreeGrafter"/>
</dbReference>
<dbReference type="EMBL" id="UFQT01000504">
    <property type="protein sequence ID" value="SSX24843.1"/>
    <property type="molecule type" value="Genomic_DNA"/>
</dbReference>
<feature type="compositionally biased region" description="Basic and acidic residues" evidence="4">
    <location>
        <begin position="444"/>
        <end position="457"/>
    </location>
</feature>
<feature type="compositionally biased region" description="Basic residues" evidence="4">
    <location>
        <begin position="116"/>
        <end position="140"/>
    </location>
</feature>
<evidence type="ECO:0000256" key="3">
    <source>
        <dbReference type="ARBA" id="ARBA00023242"/>
    </source>
</evidence>
<dbReference type="PANTHER" id="PTHR14396">
    <property type="entry name" value="CLASPIN"/>
    <property type="match status" value="1"/>
</dbReference>
<accession>A0A336KJ19</accession>
<feature type="compositionally biased region" description="Basic and acidic residues" evidence="4">
    <location>
        <begin position="188"/>
        <end position="213"/>
    </location>
</feature>
<proteinExistence type="predicted"/>
<reference evidence="6" key="2">
    <citation type="submission" date="2018-07" db="EMBL/GenBank/DDBJ databases">
        <authorList>
            <person name="Quirk P.G."/>
            <person name="Krulwich T.A."/>
        </authorList>
    </citation>
    <scope>NUCLEOTIDE SEQUENCE</scope>
</reference>
<feature type="compositionally biased region" description="Basic and acidic residues" evidence="4">
    <location>
        <begin position="165"/>
        <end position="175"/>
    </location>
</feature>
<feature type="compositionally biased region" description="Basic and acidic residues" evidence="4">
    <location>
        <begin position="416"/>
        <end position="426"/>
    </location>
</feature>
<feature type="compositionally biased region" description="Acidic residues" evidence="4">
    <location>
        <begin position="855"/>
        <end position="866"/>
    </location>
</feature>
<dbReference type="EMBL" id="UFQS01000504">
    <property type="protein sequence ID" value="SSX04479.1"/>
    <property type="molecule type" value="Genomic_DNA"/>
</dbReference>
<feature type="compositionally biased region" description="Low complexity" evidence="4">
    <location>
        <begin position="153"/>
        <end position="164"/>
    </location>
</feature>
<feature type="compositionally biased region" description="Acidic residues" evidence="4">
    <location>
        <begin position="631"/>
        <end position="659"/>
    </location>
</feature>
<feature type="region of interest" description="Disordered" evidence="4">
    <location>
        <begin position="755"/>
        <end position="778"/>
    </location>
</feature>
<dbReference type="OMA" id="INTNHDP"/>
<feature type="compositionally biased region" description="Basic and acidic residues" evidence="4">
    <location>
        <begin position="286"/>
        <end position="301"/>
    </location>
</feature>
<dbReference type="AlphaFoldDB" id="A0A336KJ19"/>
<feature type="compositionally biased region" description="Basic residues" evidence="4">
    <location>
        <begin position="871"/>
        <end position="882"/>
    </location>
</feature>
<name>A0A336KJ19_CULSO</name>
<keyword evidence="3" id="KW-0539">Nucleus</keyword>
<feature type="region of interest" description="Disordered" evidence="4">
    <location>
        <begin position="286"/>
        <end position="337"/>
    </location>
</feature>
<evidence type="ECO:0000256" key="2">
    <source>
        <dbReference type="ARBA" id="ARBA00022553"/>
    </source>
</evidence>
<feature type="region of interest" description="Disordered" evidence="4">
    <location>
        <begin position="580"/>
        <end position="730"/>
    </location>
</feature>
<evidence type="ECO:0000313" key="5">
    <source>
        <dbReference type="EMBL" id="SSX04479.1"/>
    </source>
</evidence>
<dbReference type="InterPro" id="IPR024146">
    <property type="entry name" value="Claspin"/>
</dbReference>
<feature type="compositionally biased region" description="Acidic residues" evidence="4">
    <location>
        <begin position="26"/>
        <end position="36"/>
    </location>
</feature>
<feature type="compositionally biased region" description="Acidic residues" evidence="4">
    <location>
        <begin position="755"/>
        <end position="766"/>
    </location>
</feature>
<dbReference type="GO" id="GO:0005634">
    <property type="term" value="C:nucleus"/>
    <property type="evidence" value="ECO:0007669"/>
    <property type="project" value="UniProtKB-SubCell"/>
</dbReference>
<feature type="region of interest" description="Disordered" evidence="4">
    <location>
        <begin position="241"/>
        <end position="269"/>
    </location>
</feature>
<reference evidence="5" key="1">
    <citation type="submission" date="2018-04" db="EMBL/GenBank/DDBJ databases">
        <authorList>
            <person name="Go L.Y."/>
            <person name="Mitchell J.A."/>
        </authorList>
    </citation>
    <scope>NUCLEOTIDE SEQUENCE</scope>
    <source>
        <tissue evidence="5">Whole organism</tissue>
    </source>
</reference>
<protein>
    <submittedName>
        <fullName evidence="5">CSON011562 protein</fullName>
    </submittedName>
</protein>
<gene>
    <name evidence="5" type="primary">CSON011562</name>
</gene>
<sequence>MDPDTSVAFTEAADSDQEMESLMLCENDEGEGDESDVEIKSAPKKTVKMILSDSEDGEIDSNKKIESDHEENEEKVEEKPIQVKKKISALIDSDSEPEVPVQESAQNSSDSSRKSSPVKKQKNRTKKLVSAKERSKKKKKEKSDDILSGLNLDFSGSSSESDSADSTKGDAKSVKSIEGSDSELSGDEFIRKSGENHDESPKKQRMSAKEAMEQMKVIQSESQRMAREAYVDIPYHKPKQHSLKEFLSRKTVHRGNISNSTGMRQKTTAAHIKMSQEELEAYAKMLKEREKEATEFFKSESEPEEETPETDPQNQEVPEKLPEASETIEVQLPEKTNAELLKELDEAISSAVEKQGDIMTLIENPDQTENPQIEDEIQNHDPPLQIEPESNESINETSQNDQNEKSDEIGPETEVQEEKVPDKIESDQIPAESEFDQASTEQNSDPKKDDDKISSRLEAKRQKLRSLLGDLPEIKPLSYDPNLVIDLETGDIVKKELSGPELLKEKYMKNAVIHTQIPHDTDLTIVSTENGLHVEHVMVKPESETFKVKKDVKPGAAYMKLKQELEKKITENRIKSVQEREGYNKKLEEEQAQYSGDEEEEDGEDEDENEEDMEVESNDIEETKEKLIENEPTEIPEGEEIENESESEDSDSSDDEEIPVPDTAPKKGRIIKAFVDSDDDEGPNPHENSINTNHDPDISLSDSLPLGQVIPNEQNSSVLESSLTETSFKVPETSKSFTDLNLENDTDQIRLLWDDDSEKEKEEDLSELCSGRFGPTQPKKELELTQNTQNHDGIKALCDKGLTQAINDEDLSELCSGTFVTQIQKANDEIPVLEPEIEKPSEKVVIGKKNVLVSSDEENNQEDADPETSAKKLKKLKKKRRRRQALEISGNNFYFLHFIEI</sequence>
<feature type="compositionally biased region" description="Basic and acidic residues" evidence="4">
    <location>
        <begin position="580"/>
        <end position="589"/>
    </location>
</feature>
<evidence type="ECO:0000256" key="1">
    <source>
        <dbReference type="ARBA" id="ARBA00004123"/>
    </source>
</evidence>
<dbReference type="GO" id="GO:0007095">
    <property type="term" value="P:mitotic G2 DNA damage checkpoint signaling"/>
    <property type="evidence" value="ECO:0007669"/>
    <property type="project" value="TreeGrafter"/>
</dbReference>
<evidence type="ECO:0000313" key="6">
    <source>
        <dbReference type="EMBL" id="SSX24843.1"/>
    </source>
</evidence>
<feature type="region of interest" description="Disordered" evidence="4">
    <location>
        <begin position="26"/>
        <end position="223"/>
    </location>
</feature>
<evidence type="ECO:0000256" key="4">
    <source>
        <dbReference type="SAM" id="MobiDB-lite"/>
    </source>
</evidence>
<organism evidence="5">
    <name type="scientific">Culicoides sonorensis</name>
    <name type="common">Biting midge</name>
    <dbReference type="NCBI Taxonomy" id="179676"/>
    <lineage>
        <taxon>Eukaryota</taxon>
        <taxon>Metazoa</taxon>
        <taxon>Ecdysozoa</taxon>
        <taxon>Arthropoda</taxon>
        <taxon>Hexapoda</taxon>
        <taxon>Insecta</taxon>
        <taxon>Pterygota</taxon>
        <taxon>Neoptera</taxon>
        <taxon>Endopterygota</taxon>
        <taxon>Diptera</taxon>
        <taxon>Nematocera</taxon>
        <taxon>Chironomoidea</taxon>
        <taxon>Ceratopogonidae</taxon>
        <taxon>Ceratopogoninae</taxon>
        <taxon>Culicoides</taxon>
        <taxon>Monoculicoides</taxon>
    </lineage>
</organism>
<feature type="compositionally biased region" description="Polar residues" evidence="4">
    <location>
        <begin position="256"/>
        <end position="268"/>
    </location>
</feature>
<feature type="compositionally biased region" description="Polar residues" evidence="4">
    <location>
        <begin position="391"/>
        <end position="401"/>
    </location>
</feature>
<dbReference type="VEuPathDB" id="VectorBase:CSON011562"/>
<feature type="region of interest" description="Disordered" evidence="4">
    <location>
        <begin position="356"/>
        <end position="457"/>
    </location>
</feature>
<keyword evidence="2" id="KW-0597">Phosphoprotein</keyword>
<dbReference type="PANTHER" id="PTHR14396:SF10">
    <property type="entry name" value="CLASPIN"/>
    <property type="match status" value="1"/>
</dbReference>